<feature type="signal peptide" evidence="1">
    <location>
        <begin position="1"/>
        <end position="26"/>
    </location>
</feature>
<dbReference type="InterPro" id="IPR056592">
    <property type="entry name" value="Beta-prop_At3g26010-like"/>
</dbReference>
<dbReference type="Gene3D" id="1.20.1280.50">
    <property type="match status" value="1"/>
</dbReference>
<keyword evidence="4" id="KW-1185">Reference proteome</keyword>
<evidence type="ECO:0000256" key="1">
    <source>
        <dbReference type="SAM" id="SignalP"/>
    </source>
</evidence>
<name>A0A833VYV6_9POAL</name>
<dbReference type="PANTHER" id="PTHR31672">
    <property type="entry name" value="BNACNNG10540D PROTEIN"/>
    <property type="match status" value="1"/>
</dbReference>
<gene>
    <name evidence="3" type="ORF">FCM35_KLT10107</name>
</gene>
<dbReference type="EMBL" id="SWLB01000002">
    <property type="protein sequence ID" value="KAF3341263.1"/>
    <property type="molecule type" value="Genomic_DNA"/>
</dbReference>
<feature type="domain" description="F-box" evidence="2">
    <location>
        <begin position="10"/>
        <end position="48"/>
    </location>
</feature>
<dbReference type="PANTHER" id="PTHR31672:SF13">
    <property type="entry name" value="F-BOX PROTEIN CPR30-LIKE"/>
    <property type="match status" value="1"/>
</dbReference>
<protein>
    <submittedName>
        <fullName evidence="3">F-box protein</fullName>
    </submittedName>
</protein>
<reference evidence="3" key="1">
    <citation type="submission" date="2020-01" db="EMBL/GenBank/DDBJ databases">
        <title>Genome sequence of Kobresia littledalei, the first chromosome-level genome in the family Cyperaceae.</title>
        <authorList>
            <person name="Qu G."/>
        </authorList>
    </citation>
    <scope>NUCLEOTIDE SEQUENCE</scope>
    <source>
        <strain evidence="3">C.B.Clarke</strain>
        <tissue evidence="3">Leaf</tissue>
    </source>
</reference>
<dbReference type="Proteomes" id="UP000623129">
    <property type="component" value="Unassembled WGS sequence"/>
</dbReference>
<proteinExistence type="predicted"/>
<dbReference type="SMART" id="SM00256">
    <property type="entry name" value="FBOX"/>
    <property type="match status" value="1"/>
</dbReference>
<dbReference type="Pfam" id="PF12937">
    <property type="entry name" value="F-box-like"/>
    <property type="match status" value="1"/>
</dbReference>
<feature type="chain" id="PRO_5032621939" evidence="1">
    <location>
        <begin position="27"/>
        <end position="371"/>
    </location>
</feature>
<evidence type="ECO:0000313" key="3">
    <source>
        <dbReference type="EMBL" id="KAF3341263.1"/>
    </source>
</evidence>
<evidence type="ECO:0000259" key="2">
    <source>
        <dbReference type="SMART" id="SM00256"/>
    </source>
</evidence>
<accession>A0A833VYV6</accession>
<dbReference type="AlphaFoldDB" id="A0A833VYV6"/>
<sequence>MAERLLSSNFDIIFLILSLLPTETLLRVQTVCRTWAQVISDPVFIRTHCSLPAPITALLVLRDPFFYNQRDLIPIQEGYKFPSSISDILSSSFEVVSSNHGILCFRHGMVFVVGNPVTSSWSFVRYAHPNFSEYKYHDVALIYEPTISLNFKLVLAWIIFDHSEGNYCIQLHIYSSETCSWTISSLFIEWFVIIGSIYEEIRVMKLEPCKIGGGSVCWIDRFGDLVGYEISTDTCWKTPLPQPCNDAQSECLSSYDNIIYFTKIDDVVAKVWRLEGKDSWVFEGECSSEELRQFVPHPYVYDRARKALLIGDRTNEKLFALHLSSSRLEILSQGVEFPTLFDSTSVAHGNTLAPFRGVETGMDGFARELAH</sequence>
<dbReference type="InterPro" id="IPR001810">
    <property type="entry name" value="F-box_dom"/>
</dbReference>
<dbReference type="InterPro" id="IPR050796">
    <property type="entry name" value="SCF_F-box_component"/>
</dbReference>
<dbReference type="InterPro" id="IPR036047">
    <property type="entry name" value="F-box-like_dom_sf"/>
</dbReference>
<dbReference type="Pfam" id="PF24750">
    <property type="entry name" value="b-prop_At3g26010-like"/>
    <property type="match status" value="1"/>
</dbReference>
<organism evidence="3 4">
    <name type="scientific">Carex littledalei</name>
    <dbReference type="NCBI Taxonomy" id="544730"/>
    <lineage>
        <taxon>Eukaryota</taxon>
        <taxon>Viridiplantae</taxon>
        <taxon>Streptophyta</taxon>
        <taxon>Embryophyta</taxon>
        <taxon>Tracheophyta</taxon>
        <taxon>Spermatophyta</taxon>
        <taxon>Magnoliopsida</taxon>
        <taxon>Liliopsida</taxon>
        <taxon>Poales</taxon>
        <taxon>Cyperaceae</taxon>
        <taxon>Cyperoideae</taxon>
        <taxon>Cariceae</taxon>
        <taxon>Carex</taxon>
        <taxon>Carex subgen. Euthyceras</taxon>
    </lineage>
</organism>
<dbReference type="OrthoDB" id="676096at2759"/>
<dbReference type="SUPFAM" id="SSF81383">
    <property type="entry name" value="F-box domain"/>
    <property type="match status" value="1"/>
</dbReference>
<evidence type="ECO:0000313" key="4">
    <source>
        <dbReference type="Proteomes" id="UP000623129"/>
    </source>
</evidence>
<comment type="caution">
    <text evidence="3">The sequence shown here is derived from an EMBL/GenBank/DDBJ whole genome shotgun (WGS) entry which is preliminary data.</text>
</comment>
<keyword evidence="1" id="KW-0732">Signal</keyword>